<dbReference type="SUPFAM" id="SSF56935">
    <property type="entry name" value="Porins"/>
    <property type="match status" value="1"/>
</dbReference>
<dbReference type="SMART" id="SM00965">
    <property type="entry name" value="STN"/>
    <property type="match status" value="1"/>
</dbReference>
<dbReference type="InterPro" id="IPR012910">
    <property type="entry name" value="Plug_dom"/>
</dbReference>
<evidence type="ECO:0000256" key="6">
    <source>
        <dbReference type="ARBA" id="ARBA00023237"/>
    </source>
</evidence>
<dbReference type="Gene3D" id="3.55.50.30">
    <property type="match status" value="1"/>
</dbReference>
<evidence type="ECO:0000256" key="1">
    <source>
        <dbReference type="ARBA" id="ARBA00004442"/>
    </source>
</evidence>
<dbReference type="OrthoDB" id="5476657at2"/>
<comment type="similarity">
    <text evidence="7">Belongs to the TonB-dependent receptor family.</text>
</comment>
<dbReference type="Gene3D" id="2.170.130.10">
    <property type="entry name" value="TonB-dependent receptor, plug domain"/>
    <property type="match status" value="1"/>
</dbReference>
<sequence length="1046" mass="113142">MTLAGGGGASMGDYLGRLCLGTVLALTVVEASAAPQPRASGPAPPDVVLPLEQALRRLADQGRLQILFSAADLPQARVTLPADVGATAPAALARLLEGQPLAARRLDARTFVIFRRPKAAAAPATPVTRQAPPRDDPPTAVTPVTVLGARSPQRGSRAVRDDFIDAMAAPLALSLLSRDRYEGRAISNMTDAIASLPDTTVLTTGRSFVSGVDSATRGEGLFVGLRGLNPEFSVTLMQGAPVAQGLPHSRGVQLSMIPPEGFSEVVIHRTGRPDLEGDLIAGAIDFRPFRAGDFAKRRWLEMTAWTRSADLARRYNASGRGGGQGVLMAGRFGAQDQLGIAASLRRATRRLVSAEMAGVMSAQNDQGWAWAWSATPGPNFYGAPRDPTRPEADLALTALNTGVSEVFERSRAVMIAADWRPADDRSLSLTLVDLRSRTEQNSTLTQLVGGARRWTPDPAGGYRLSLGEVSSRVWYETNPDDVGLTVLTLAGRGVLPGHWAGRTGAWLLTPRLTLSRATSDRPDRLEASIRVNQNDAFNQGQTARPYAGLLIDSTGGFPRPRLTPELRADLDQADTRLLARRAGQRTEQHSAQDRVQAAFDVEWLDGGPLTVKAGASASASRREVTNRNWTNPPFAVVLGQAGLTWRDLGITTGETWPAVWPGVYDWRAPRVDHQALAAWFDRAVGPGSLDGCGKIEINNLNCRSQFGREVVFAAYGLVTARLGAVELMAGVRREDTAVRSRYWLVKALASGEQPGEWRSDRSRFGETLPSLFMTWRPDQGRVLRAGLWRSYSRPALYQLGGGAALTTDEQGAQVLTQGNPDLEAITAVNLDLQWLQTTRDGGWGLSAWAKRLDNILFESGGIYTGAAPRPRPGLARLITPQNGGVATVRGLQAEWVRRLRPAFDPAASFEVSGSVSRQWTQADLGSDEFGRATPMQSAPAWLANLAGVYERGPWRVRLNARYTGALLSEYNTLEAPGDWDNLWIRPVFATDLSVRYRISEQAQIETGVVNLGDALAYDAHVGRHSRVIASRVHTGRQLNLALRARF</sequence>
<keyword evidence="9" id="KW-0675">Receptor</keyword>
<accession>A0A0H3C542</accession>
<keyword evidence="6" id="KW-0998">Cell outer membrane</keyword>
<keyword evidence="3" id="KW-0406">Ion transport</keyword>
<dbReference type="GO" id="GO:0006826">
    <property type="term" value="P:iron ion transport"/>
    <property type="evidence" value="ECO:0007669"/>
    <property type="project" value="UniProtKB-KW"/>
</dbReference>
<dbReference type="PhylomeDB" id="A0A0H3C542"/>
<dbReference type="InterPro" id="IPR037066">
    <property type="entry name" value="Plug_dom_sf"/>
</dbReference>
<dbReference type="PATRIC" id="fig|565050.3.peg.591"/>
<dbReference type="Pfam" id="PF00593">
    <property type="entry name" value="TonB_dep_Rec_b-barrel"/>
    <property type="match status" value="1"/>
</dbReference>
<dbReference type="EMBL" id="CP001340">
    <property type="protein sequence ID" value="ACL94062.1"/>
    <property type="molecule type" value="Genomic_DNA"/>
</dbReference>
<keyword evidence="5 7" id="KW-0472">Membrane</keyword>
<gene>
    <name evidence="9" type="ordered locus">CCNA_00597</name>
</gene>
<dbReference type="Gene3D" id="2.40.170.20">
    <property type="entry name" value="TonB-dependent receptor, beta-barrel domain"/>
    <property type="match status" value="1"/>
</dbReference>
<organism evidence="9 10">
    <name type="scientific">Caulobacter vibrioides (strain NA1000 / CB15N)</name>
    <name type="common">Caulobacter crescentus</name>
    <dbReference type="NCBI Taxonomy" id="565050"/>
    <lineage>
        <taxon>Bacteria</taxon>
        <taxon>Pseudomonadati</taxon>
        <taxon>Pseudomonadota</taxon>
        <taxon>Alphaproteobacteria</taxon>
        <taxon>Caulobacterales</taxon>
        <taxon>Caulobacteraceae</taxon>
        <taxon>Caulobacter</taxon>
    </lineage>
</organism>
<evidence type="ECO:0000256" key="2">
    <source>
        <dbReference type="ARBA" id="ARBA00022448"/>
    </source>
</evidence>
<dbReference type="RefSeq" id="YP_002515970.1">
    <property type="nucleotide sequence ID" value="NC_011916.1"/>
</dbReference>
<evidence type="ECO:0000313" key="9">
    <source>
        <dbReference type="EMBL" id="ACL94062.1"/>
    </source>
</evidence>
<dbReference type="Pfam" id="PF07715">
    <property type="entry name" value="Plug"/>
    <property type="match status" value="1"/>
</dbReference>
<protein>
    <submittedName>
        <fullName evidence="9">TonB-dependent receptor</fullName>
    </submittedName>
</protein>
<evidence type="ECO:0000256" key="4">
    <source>
        <dbReference type="ARBA" id="ARBA00023004"/>
    </source>
</evidence>
<keyword evidence="10" id="KW-1185">Reference proteome</keyword>
<evidence type="ECO:0000259" key="8">
    <source>
        <dbReference type="SMART" id="SM00965"/>
    </source>
</evidence>
<dbReference type="GO" id="GO:0009279">
    <property type="term" value="C:cell outer membrane"/>
    <property type="evidence" value="ECO:0007669"/>
    <property type="project" value="UniProtKB-SubCell"/>
</dbReference>
<keyword evidence="2" id="KW-0813">Transport</keyword>
<dbReference type="InterPro" id="IPR036942">
    <property type="entry name" value="Beta-barrel_TonB_sf"/>
</dbReference>
<dbReference type="InterPro" id="IPR000531">
    <property type="entry name" value="Beta-barrel_TonB"/>
</dbReference>
<proteinExistence type="inferred from homology"/>
<name>A0A0H3C542_CAUVN</name>
<dbReference type="PANTHER" id="PTHR40980">
    <property type="entry name" value="PLUG DOMAIN-CONTAINING PROTEIN"/>
    <property type="match status" value="1"/>
</dbReference>
<dbReference type="GeneID" id="7329996"/>
<dbReference type="Proteomes" id="UP000001364">
    <property type="component" value="Chromosome"/>
</dbReference>
<comment type="subcellular location">
    <subcellularLocation>
        <location evidence="1 7">Cell outer membrane</location>
    </subcellularLocation>
</comment>
<reference evidence="9 10" key="1">
    <citation type="journal article" date="2010" name="J. Bacteriol.">
        <title>The genetic basis of laboratory adaptation in Caulobacter crescentus.</title>
        <authorList>
            <person name="Marks M.E."/>
            <person name="Castro-Rojas C.M."/>
            <person name="Teiling C."/>
            <person name="Du L."/>
            <person name="Kapatral V."/>
            <person name="Walunas T.L."/>
            <person name="Crosson S."/>
        </authorList>
    </citation>
    <scope>NUCLEOTIDE SEQUENCE [LARGE SCALE GENOMIC DNA]</scope>
    <source>
        <strain evidence="10">NA1000 / CB15N</strain>
    </source>
</reference>
<evidence type="ECO:0000256" key="3">
    <source>
        <dbReference type="ARBA" id="ARBA00022496"/>
    </source>
</evidence>
<dbReference type="KEGG" id="ccs:CCNA_00597"/>
<evidence type="ECO:0000256" key="7">
    <source>
        <dbReference type="RuleBase" id="RU003357"/>
    </source>
</evidence>
<dbReference type="RefSeq" id="WP_010918449.1">
    <property type="nucleotide sequence ID" value="NC_011916.1"/>
</dbReference>
<dbReference type="HOGENOM" id="CLU_006935_1_1_5"/>
<dbReference type="InterPro" id="IPR011662">
    <property type="entry name" value="Secretin/TonB_short_N"/>
</dbReference>
<feature type="domain" description="Secretin/TonB short N-terminal" evidence="8">
    <location>
        <begin position="64"/>
        <end position="116"/>
    </location>
</feature>
<evidence type="ECO:0000256" key="5">
    <source>
        <dbReference type="ARBA" id="ARBA00023136"/>
    </source>
</evidence>
<keyword evidence="4" id="KW-0408">Iron</keyword>
<keyword evidence="7" id="KW-0798">TonB box</keyword>
<evidence type="ECO:0000313" key="10">
    <source>
        <dbReference type="Proteomes" id="UP000001364"/>
    </source>
</evidence>
<keyword evidence="3" id="KW-0410">Iron transport</keyword>
<dbReference type="PANTHER" id="PTHR40980:SF4">
    <property type="entry name" value="TONB-DEPENDENT RECEPTOR-LIKE BETA-BARREL DOMAIN-CONTAINING PROTEIN"/>
    <property type="match status" value="1"/>
</dbReference>
<dbReference type="AlphaFoldDB" id="A0A0H3C542"/>